<dbReference type="PANTHER" id="PTHR45973:SF23">
    <property type="entry name" value="PROTEIN PHOSPHATASE 1 REGULATORY SUBUNIT 7"/>
    <property type="match status" value="1"/>
</dbReference>
<dbReference type="InterPro" id="IPR003591">
    <property type="entry name" value="Leu-rich_rpt_typical-subtyp"/>
</dbReference>
<evidence type="ECO:0000256" key="4">
    <source>
        <dbReference type="ARBA" id="ARBA00023242"/>
    </source>
</evidence>
<evidence type="ECO:0000256" key="1">
    <source>
        <dbReference type="ARBA" id="ARBA00004123"/>
    </source>
</evidence>
<dbReference type="PANTHER" id="PTHR45973">
    <property type="entry name" value="PROTEIN PHOSPHATASE 1 REGULATORY SUBUNIT SDS22-RELATED"/>
    <property type="match status" value="1"/>
</dbReference>
<evidence type="ECO:0000256" key="5">
    <source>
        <dbReference type="ARBA" id="ARBA00023460"/>
    </source>
</evidence>
<dbReference type="Pfam" id="PF12799">
    <property type="entry name" value="LRR_4"/>
    <property type="match status" value="2"/>
</dbReference>
<name>A0A4T0FY16_9BASI</name>
<dbReference type="InterPro" id="IPR001611">
    <property type="entry name" value="Leu-rich_rpt"/>
</dbReference>
<evidence type="ECO:0000256" key="3">
    <source>
        <dbReference type="ARBA" id="ARBA00022737"/>
    </source>
</evidence>
<dbReference type="EMBL" id="SPNW01000003">
    <property type="protein sequence ID" value="TIA93185.1"/>
    <property type="molecule type" value="Genomic_DNA"/>
</dbReference>
<comment type="similarity">
    <text evidence="5">Belongs to the SDS22 family.</text>
</comment>
<keyword evidence="2" id="KW-0433">Leucine-rich repeat</keyword>
<evidence type="ECO:0000313" key="7">
    <source>
        <dbReference type="Proteomes" id="UP000310189"/>
    </source>
</evidence>
<gene>
    <name evidence="6" type="ORF">E3P99_00321</name>
</gene>
<comment type="subcellular location">
    <subcellularLocation>
        <location evidence="1">Nucleus</location>
    </subcellularLocation>
</comment>
<keyword evidence="3" id="KW-0677">Repeat</keyword>
<keyword evidence="4" id="KW-0539">Nucleus</keyword>
<dbReference type="GO" id="GO:0005634">
    <property type="term" value="C:nucleus"/>
    <property type="evidence" value="ECO:0007669"/>
    <property type="project" value="UniProtKB-SubCell"/>
</dbReference>
<comment type="caution">
    <text evidence="6">The sequence shown here is derived from an EMBL/GenBank/DDBJ whole genome shotgun (WGS) entry which is preliminary data.</text>
</comment>
<reference evidence="6 7" key="1">
    <citation type="submission" date="2019-03" db="EMBL/GenBank/DDBJ databases">
        <title>Sequencing 23 genomes of Wallemia ichthyophaga.</title>
        <authorList>
            <person name="Gostincar C."/>
        </authorList>
    </citation>
    <scope>NUCLEOTIDE SEQUENCE [LARGE SCALE GENOMIC DNA]</scope>
    <source>
        <strain evidence="6 7">EXF-5753</strain>
    </source>
</reference>
<dbReference type="Proteomes" id="UP000310189">
    <property type="component" value="Unassembled WGS sequence"/>
</dbReference>
<dbReference type="InterPro" id="IPR050576">
    <property type="entry name" value="Cilia_flagella_integrity"/>
</dbReference>
<dbReference type="SUPFAM" id="SSF52058">
    <property type="entry name" value="L domain-like"/>
    <property type="match status" value="1"/>
</dbReference>
<dbReference type="SMART" id="SM00365">
    <property type="entry name" value="LRR_SD22"/>
    <property type="match status" value="9"/>
</dbReference>
<protein>
    <recommendedName>
        <fullName evidence="8">Protein phosphatase 1 regulatory subunit 7</fullName>
    </recommendedName>
</protein>
<dbReference type="PROSITE" id="PS51450">
    <property type="entry name" value="LRR"/>
    <property type="match status" value="6"/>
</dbReference>
<dbReference type="FunFam" id="3.80.10.10:FF:000055">
    <property type="entry name" value="Protein phosphatase 1 regulatory subunit 7"/>
    <property type="match status" value="1"/>
</dbReference>
<proteinExistence type="inferred from homology"/>
<accession>A0A4T0FY16</accession>
<dbReference type="InterPro" id="IPR025875">
    <property type="entry name" value="Leu-rich_rpt_4"/>
</dbReference>
<evidence type="ECO:0000256" key="2">
    <source>
        <dbReference type="ARBA" id="ARBA00022614"/>
    </source>
</evidence>
<sequence>MSELDLVHLKIKDEEITEEIGDVDMNTIERVYLRQNLLTLEKDLPDFPNLVELDLYDNKIESDNVINLARFTRLEILDISFNLLRFIHSCLQKLPLKQLYLIQNKLSVIDNLDIPSLEVLELGGNRIRQIDNLNALSNLKQLWLGKNKIEKLENLDNLQSLELLSIQANRLTSMDGLSNLHNLKELYLSHNGITEISGLESLTNLETLDVSNNQLKTITNVSHLTKLQELWVNSNQIDNLEDVEQELKGIESLHTIYLEHNPIQRTLDTSYRRKLKLLLPQLKQIDATLTN</sequence>
<dbReference type="AlphaFoldDB" id="A0A4T0FY16"/>
<evidence type="ECO:0008006" key="8">
    <source>
        <dbReference type="Google" id="ProtNLM"/>
    </source>
</evidence>
<dbReference type="InterPro" id="IPR032675">
    <property type="entry name" value="LRR_dom_sf"/>
</dbReference>
<dbReference type="Gene3D" id="3.80.10.10">
    <property type="entry name" value="Ribonuclease Inhibitor"/>
    <property type="match status" value="2"/>
</dbReference>
<dbReference type="SMART" id="SM00369">
    <property type="entry name" value="LRR_TYP"/>
    <property type="match status" value="6"/>
</dbReference>
<keyword evidence="7" id="KW-1185">Reference proteome</keyword>
<dbReference type="OrthoDB" id="266138at2759"/>
<evidence type="ECO:0000313" key="6">
    <source>
        <dbReference type="EMBL" id="TIA93185.1"/>
    </source>
</evidence>
<organism evidence="6 7">
    <name type="scientific">Wallemia hederae</name>
    <dbReference type="NCBI Taxonomy" id="1540922"/>
    <lineage>
        <taxon>Eukaryota</taxon>
        <taxon>Fungi</taxon>
        <taxon>Dikarya</taxon>
        <taxon>Basidiomycota</taxon>
        <taxon>Wallemiomycotina</taxon>
        <taxon>Wallemiomycetes</taxon>
        <taxon>Wallemiales</taxon>
        <taxon>Wallemiaceae</taxon>
        <taxon>Wallemia</taxon>
    </lineage>
</organism>